<sequence>MTFARSPILAPDADLAGVVVTPLAIDAAHYWEAGTRGRASLDEGRTVAARDWTHELQGIALDRHPRVRALAQRRCDQLDAALTRHLSDEVA</sequence>
<dbReference type="Proteomes" id="UP001055286">
    <property type="component" value="Unassembled WGS sequence"/>
</dbReference>
<name>A0AA37HGL3_9HYPH</name>
<dbReference type="RefSeq" id="WP_099899118.1">
    <property type="nucleotide sequence ID" value="NZ_BPQJ01000035.1"/>
</dbReference>
<keyword evidence="2" id="KW-1185">Reference proteome</keyword>
<dbReference type="EMBL" id="BPQJ01000035">
    <property type="protein sequence ID" value="GJD65151.1"/>
    <property type="molecule type" value="Genomic_DNA"/>
</dbReference>
<protein>
    <submittedName>
        <fullName evidence="1">Uncharacterized protein</fullName>
    </submittedName>
</protein>
<accession>A0AA37HGL3</accession>
<evidence type="ECO:0000313" key="1">
    <source>
        <dbReference type="EMBL" id="GJD65151.1"/>
    </source>
</evidence>
<reference evidence="1" key="1">
    <citation type="journal article" date="2016" name="Front. Microbiol.">
        <title>Genome Sequence of the Piezophilic, Mesophilic Sulfate-Reducing Bacterium Desulfovibrio indicus J2T.</title>
        <authorList>
            <person name="Cao J."/>
            <person name="Maignien L."/>
            <person name="Shao Z."/>
            <person name="Alain K."/>
            <person name="Jebbar M."/>
        </authorList>
    </citation>
    <scope>NUCLEOTIDE SEQUENCE</scope>
    <source>
        <strain evidence="1">JCM 32048</strain>
    </source>
</reference>
<organism evidence="1 2">
    <name type="scientific">Methylobacterium frigidaeris</name>
    <dbReference type="NCBI Taxonomy" id="2038277"/>
    <lineage>
        <taxon>Bacteria</taxon>
        <taxon>Pseudomonadati</taxon>
        <taxon>Pseudomonadota</taxon>
        <taxon>Alphaproteobacteria</taxon>
        <taxon>Hyphomicrobiales</taxon>
        <taxon>Methylobacteriaceae</taxon>
        <taxon>Methylobacterium</taxon>
    </lineage>
</organism>
<evidence type="ECO:0000313" key="2">
    <source>
        <dbReference type="Proteomes" id="UP001055286"/>
    </source>
</evidence>
<dbReference type="AlphaFoldDB" id="A0AA37HGL3"/>
<gene>
    <name evidence="1" type="ORF">MPEAHAMD_5338</name>
</gene>
<reference evidence="1" key="2">
    <citation type="submission" date="2021-08" db="EMBL/GenBank/DDBJ databases">
        <authorList>
            <person name="Tani A."/>
            <person name="Ola A."/>
            <person name="Ogura Y."/>
            <person name="Katsura K."/>
            <person name="Hayashi T."/>
        </authorList>
    </citation>
    <scope>NUCLEOTIDE SEQUENCE</scope>
    <source>
        <strain evidence="1">JCM 32048</strain>
    </source>
</reference>
<comment type="caution">
    <text evidence="1">The sequence shown here is derived from an EMBL/GenBank/DDBJ whole genome shotgun (WGS) entry which is preliminary data.</text>
</comment>
<proteinExistence type="predicted"/>